<dbReference type="Pfam" id="PF15519">
    <property type="entry name" value="RBM39linker"/>
    <property type="match status" value="1"/>
</dbReference>
<evidence type="ECO:0000256" key="4">
    <source>
        <dbReference type="PROSITE-ProRule" id="PRU00176"/>
    </source>
</evidence>
<dbReference type="InterPro" id="IPR035979">
    <property type="entry name" value="RBD_domain_sf"/>
</dbReference>
<evidence type="ECO:0000256" key="5">
    <source>
        <dbReference type="SAM" id="MobiDB-lite"/>
    </source>
</evidence>
<keyword evidence="3 4" id="KW-0694">RNA-binding</keyword>
<dbReference type="AlphaFoldDB" id="A0A0V0XNX8"/>
<reference evidence="7 8" key="1">
    <citation type="submission" date="2015-01" db="EMBL/GenBank/DDBJ databases">
        <title>Evolution of Trichinella species and genotypes.</title>
        <authorList>
            <person name="Korhonen P.K."/>
            <person name="Edoardo P."/>
            <person name="Giuseppe L.R."/>
            <person name="Gasser R.B."/>
        </authorList>
    </citation>
    <scope>NUCLEOTIDE SEQUENCE [LARGE SCALE GENOMIC DNA]</scope>
    <source>
        <strain evidence="7">ISS141</strain>
    </source>
</reference>
<keyword evidence="2" id="KW-0677">Repeat</keyword>
<dbReference type="InterPro" id="IPR000504">
    <property type="entry name" value="RRM_dom"/>
</dbReference>
<dbReference type="InterPro" id="IPR029123">
    <property type="entry name" value="RBM39_linker"/>
</dbReference>
<dbReference type="Gene3D" id="3.30.70.330">
    <property type="match status" value="3"/>
</dbReference>
<dbReference type="Pfam" id="PF00076">
    <property type="entry name" value="RRM_1"/>
    <property type="match status" value="2"/>
</dbReference>
<evidence type="ECO:0000313" key="7">
    <source>
        <dbReference type="EMBL" id="KRX89665.1"/>
    </source>
</evidence>
<evidence type="ECO:0000259" key="6">
    <source>
        <dbReference type="PROSITE" id="PS50102"/>
    </source>
</evidence>
<dbReference type="SMART" id="SM00360">
    <property type="entry name" value="RRM"/>
    <property type="match status" value="3"/>
</dbReference>
<feature type="compositionally biased region" description="Basic residues" evidence="5">
    <location>
        <begin position="136"/>
        <end position="178"/>
    </location>
</feature>
<dbReference type="InterPro" id="IPR006509">
    <property type="entry name" value="RBM39_SF"/>
</dbReference>
<accession>A0A0V0XNX8</accession>
<evidence type="ECO:0000256" key="2">
    <source>
        <dbReference type="ARBA" id="ARBA00022737"/>
    </source>
</evidence>
<sequence length="638" mass="73136">MADDADVEAMLEETFAPIEDKVPFLKSIEDWHNNYKRKTTEFYGRNSMTFDRGKFLLTFAVEFLLGILHHYREPCDLCEKKKKPEEAKANKNKENGDLSDKKYQFKTSYLPSVFIAICYMDEDLVDHIEVAVEKRKSIKKKKSRSRSRSKNRSSRRDRSRSKHRRSRSRERRARHRSRERRDHRYPSSRGAWRSPPFRRSRSPPPYTRGGKPGEGLSSGKKLPGPERRDVMPFTPRYSPPRNYVDSELSPEERDARTVFCMQLARSIRPRDLEEFFSEVAKVRDVRIITDSKTRRSKGIAYVEFWDLDSVPLALSLHGKRLLGAPIVVQPTQSEKNRMASAMLATAFTQNRGPMKLYVGSLHFNITEEMLRGIFEPFGKVMFIIIIESIQLLKDPETSRSRGYGFITFYNSEDAKRAMEQLNGFELAGRPMKVGHVTEHQNSLFQPSLDSDELDRSGIDLGTTGRLQLMAKLAEGTGMELPQVAKQMLSAQPQQHQHTLPALQVQQQHKQQPQQQHEPQQHASQQLIATQCFMLSNMFNPMAESDPDWDREIRDDVIDECNKHQGVVHIFVDKASADGNVYVKCPTVAAAVAAVNSLHGRYFAGNVITANYVPTASYHQLFPDAVNAVELLLPSYNEK</sequence>
<dbReference type="EMBL" id="JYDU01000190">
    <property type="protein sequence ID" value="KRX89665.1"/>
    <property type="molecule type" value="Genomic_DNA"/>
</dbReference>
<gene>
    <name evidence="7" type="primary">RBM39</name>
    <name evidence="7" type="ORF">T4E_11500</name>
</gene>
<dbReference type="NCBIfam" id="TIGR01622">
    <property type="entry name" value="SF-CC1"/>
    <property type="match status" value="1"/>
</dbReference>
<dbReference type="STRING" id="6337.A0A0V0XNX8"/>
<comment type="caution">
    <text evidence="7">The sequence shown here is derived from an EMBL/GenBank/DDBJ whole genome shotgun (WGS) entry which is preliminary data.</text>
</comment>
<dbReference type="SUPFAM" id="SSF54928">
    <property type="entry name" value="RNA-binding domain, RBD"/>
    <property type="match status" value="2"/>
</dbReference>
<dbReference type="PANTHER" id="PTHR48036">
    <property type="entry name" value="SPLICING FACTOR (PAD-1), PUTATIVE (AFU_ORTHOLOGUE AFUA_1G15810)-RELATED"/>
    <property type="match status" value="1"/>
</dbReference>
<dbReference type="Proteomes" id="UP000054815">
    <property type="component" value="Unassembled WGS sequence"/>
</dbReference>
<feature type="domain" description="RRM" evidence="6">
    <location>
        <begin position="354"/>
        <end position="438"/>
    </location>
</feature>
<name>A0A0V0XNX8_TRIPS</name>
<protein>
    <submittedName>
        <fullName evidence="7">RNA-binding protein 39</fullName>
    </submittedName>
</protein>
<dbReference type="CDD" id="cd12284">
    <property type="entry name" value="RRM2_RBM23_RBM39"/>
    <property type="match status" value="1"/>
</dbReference>
<feature type="region of interest" description="Disordered" evidence="5">
    <location>
        <begin position="486"/>
        <end position="522"/>
    </location>
</feature>
<evidence type="ECO:0000313" key="8">
    <source>
        <dbReference type="Proteomes" id="UP000054815"/>
    </source>
</evidence>
<organism evidence="7 8">
    <name type="scientific">Trichinella pseudospiralis</name>
    <name type="common">Parasitic roundworm</name>
    <dbReference type="NCBI Taxonomy" id="6337"/>
    <lineage>
        <taxon>Eukaryota</taxon>
        <taxon>Metazoa</taxon>
        <taxon>Ecdysozoa</taxon>
        <taxon>Nematoda</taxon>
        <taxon>Enoplea</taxon>
        <taxon>Dorylaimia</taxon>
        <taxon>Trichinellida</taxon>
        <taxon>Trichinellidae</taxon>
        <taxon>Trichinella</taxon>
    </lineage>
</organism>
<keyword evidence="1" id="KW-0597">Phosphoprotein</keyword>
<dbReference type="GO" id="GO:0003723">
    <property type="term" value="F:RNA binding"/>
    <property type="evidence" value="ECO:0007669"/>
    <property type="project" value="UniProtKB-UniRule"/>
</dbReference>
<dbReference type="GO" id="GO:0006397">
    <property type="term" value="P:mRNA processing"/>
    <property type="evidence" value="ECO:0007669"/>
    <property type="project" value="InterPro"/>
</dbReference>
<dbReference type="GO" id="GO:0005634">
    <property type="term" value="C:nucleus"/>
    <property type="evidence" value="ECO:0007669"/>
    <property type="project" value="InterPro"/>
</dbReference>
<dbReference type="FunFam" id="3.30.70.330:FF:000080">
    <property type="entry name" value="RNA-binding protein 39 isoform X1"/>
    <property type="match status" value="1"/>
</dbReference>
<dbReference type="InterPro" id="IPR012677">
    <property type="entry name" value="Nucleotide-bd_a/b_plait_sf"/>
</dbReference>
<evidence type="ECO:0000256" key="1">
    <source>
        <dbReference type="ARBA" id="ARBA00022553"/>
    </source>
</evidence>
<proteinExistence type="predicted"/>
<feature type="region of interest" description="Disordered" evidence="5">
    <location>
        <begin position="135"/>
        <end position="249"/>
    </location>
</feature>
<feature type="compositionally biased region" description="Polar residues" evidence="5">
    <location>
        <begin position="488"/>
        <end position="497"/>
    </location>
</feature>
<feature type="domain" description="RRM" evidence="6">
    <location>
        <begin position="256"/>
        <end position="333"/>
    </location>
</feature>
<dbReference type="CDD" id="cd12283">
    <property type="entry name" value="RRM1_RBM39_like"/>
    <property type="match status" value="1"/>
</dbReference>
<feature type="compositionally biased region" description="Low complexity" evidence="5">
    <location>
        <begin position="503"/>
        <end position="522"/>
    </location>
</feature>
<dbReference type="PROSITE" id="PS50102">
    <property type="entry name" value="RRM"/>
    <property type="match status" value="2"/>
</dbReference>
<evidence type="ECO:0000256" key="3">
    <source>
        <dbReference type="ARBA" id="ARBA00022884"/>
    </source>
</evidence>
<dbReference type="CDD" id="cd12285">
    <property type="entry name" value="RRM3_RBM39_like"/>
    <property type="match status" value="1"/>
</dbReference>